<accession>A0A6J7RAF3</accession>
<name>A0A6J7RAF3_9ZZZZ</name>
<evidence type="ECO:0000313" key="2">
    <source>
        <dbReference type="EMBL" id="CAB5025733.1"/>
    </source>
</evidence>
<protein>
    <submittedName>
        <fullName evidence="2">Unannotated protein</fullName>
    </submittedName>
</protein>
<proteinExistence type="predicted"/>
<evidence type="ECO:0000313" key="1">
    <source>
        <dbReference type="EMBL" id="CAB4849611.1"/>
    </source>
</evidence>
<reference evidence="2" key="1">
    <citation type="submission" date="2020-05" db="EMBL/GenBank/DDBJ databases">
        <authorList>
            <person name="Chiriac C."/>
            <person name="Salcher M."/>
            <person name="Ghai R."/>
            <person name="Kavagutti S V."/>
        </authorList>
    </citation>
    <scope>NUCLEOTIDE SEQUENCE</scope>
</reference>
<dbReference type="AlphaFoldDB" id="A0A6J7RAF3"/>
<dbReference type="EMBL" id="CAFBIZ010000091">
    <property type="protein sequence ID" value="CAB4849611.1"/>
    <property type="molecule type" value="Genomic_DNA"/>
</dbReference>
<gene>
    <name evidence="1" type="ORF">UFOPK3268_00817</name>
    <name evidence="2" type="ORF">UFOPK4150_00529</name>
</gene>
<organism evidence="2">
    <name type="scientific">freshwater metagenome</name>
    <dbReference type="NCBI Taxonomy" id="449393"/>
    <lineage>
        <taxon>unclassified sequences</taxon>
        <taxon>metagenomes</taxon>
        <taxon>ecological metagenomes</taxon>
    </lineage>
</organism>
<sequence length="516" mass="52709">MKAQNKFLLFFAIPLAVLAIAGSSAYTFSQPVATLQAQREAVDYLVSATATTSSTGHYLATAHELAGAASSQSVLTRYAELPTYAAEPADPLAAVLQPGDLVFVNASSSTTTSPAMGGRESIFTSAVQRIFVQGFLTNAVDMIGAYGGCTLTLKVWRSDDLGASWDDVTSTLLTPSGTHPSAMRCAEAGFAFTVPTGDPGDSVASGRQYAVTVEAGGTLDHVPDAGTWPTPTWIFRATPIPYSPGGQVAMTSRVAITAGSPVIPDGTTIPSPGYSTVPRTIAADWTVEPTCAVYEAADTTHASALSGVQPAGTYVTHCTGGTSALYVPNRHSDGVLTIASAVQVTADTRAIAVGAVIPNLGYSTTPVTTPTYWAPEPTCAVYDELDDTFTTPLTGAQPAGTYVTHCTGGSFGSVELGAATDGVLAITSSVAVTAGSRTISSATPVTDPGYTSSPATLATDWRTEPQCAVYAASDTGFLSRLNGTVVSSGTYVTHCTGGVIVGVTIGAYTNGVLTVT</sequence>
<dbReference type="EMBL" id="CAFBPU010000008">
    <property type="protein sequence ID" value="CAB5025733.1"/>
    <property type="molecule type" value="Genomic_DNA"/>
</dbReference>